<dbReference type="NCBIfam" id="TIGR01536">
    <property type="entry name" value="asn_synth_AEB"/>
    <property type="match status" value="1"/>
</dbReference>
<feature type="domain" description="Glutamine amidotransferase type-2" evidence="8">
    <location>
        <begin position="2"/>
        <end position="215"/>
    </location>
</feature>
<sequence>MCGFLGEFSFNNSDLTNSVLFDSLLELSKLRGPDSTEVIREDDFQLGFNRLAILDISENGNQPKQSVSKRYTVVFNGEIYNYKALQKRYQLKNLQSTSDTEILIHLLDKFGIDKTISMLNGMFAIAIVDNSNKTVSLARDFAGIKPLFYGISKKGIVFASQFNQIFKHPWQKGVLKLRPEIMKEYFGFGFMHAPNTIYENIFQVKPGELLEFSNEGQLIKKSQITFSKYVSKRNKKGLKMTYNAVLKKAVYKQLASDVPLASFLSGGVDSPLITAVAKVSKKDIEAFTFGIDHVKFDESKKAVGYAKHLQIAHTLEKVDESEIVSHVEEHFKYFSEPFGDYSSVPTYVITKKARKSHTVMLSGDGGDELFFGYPRMLDVLNKRQWFLVPFFIRKPLIAILNKLNIINTWAPYSYRTLGEWIKSKQQYILPNILNSFFEKDVFSKEVNDLFKISNINSKKKLLHWLRWNEFYGHMQRVLIKVDRASMGNSLEVRVPFLDKDSIKYAWDNIPLQLNDHNDLKKVLKDNLAMYYPKKIVQAQKKGFSVPIEEWLRNDLKENVQEYISQKPFYGEDHINIVKVKRFVSDFFDRKHNNGWGVWHIYAWQKWAYNHVLKNTSND</sequence>
<dbReference type="InterPro" id="IPR014729">
    <property type="entry name" value="Rossmann-like_a/b/a_fold"/>
</dbReference>
<gene>
    <name evidence="9" type="primary">asnB</name>
    <name evidence="9" type="ORF">GCM10022257_01070</name>
</gene>
<dbReference type="CDD" id="cd00712">
    <property type="entry name" value="AsnB"/>
    <property type="match status" value="1"/>
</dbReference>
<dbReference type="InterPro" id="IPR033738">
    <property type="entry name" value="AsnB_N"/>
</dbReference>
<proteinExistence type="inferred from homology"/>
<keyword evidence="6" id="KW-0315">Glutamine amidotransferase</keyword>
<dbReference type="InterPro" id="IPR001962">
    <property type="entry name" value="Asn_synthase"/>
</dbReference>
<comment type="caution">
    <text evidence="9">The sequence shown here is derived from an EMBL/GenBank/DDBJ whole genome shotgun (WGS) entry which is preliminary data.</text>
</comment>
<comment type="similarity">
    <text evidence="2">Belongs to the asparagine synthetase family.</text>
</comment>
<protein>
    <recommendedName>
        <fullName evidence="3">asparagine synthase (glutamine-hydrolyzing)</fullName>
        <ecNumber evidence="3">6.3.5.4</ecNumber>
    </recommendedName>
</protein>
<dbReference type="PANTHER" id="PTHR43284:SF1">
    <property type="entry name" value="ASPARAGINE SYNTHETASE"/>
    <property type="match status" value="1"/>
</dbReference>
<evidence type="ECO:0000313" key="9">
    <source>
        <dbReference type="EMBL" id="GAA4268006.1"/>
    </source>
</evidence>
<dbReference type="EMBL" id="BAABAV010000001">
    <property type="protein sequence ID" value="GAA4268006.1"/>
    <property type="molecule type" value="Genomic_DNA"/>
</dbReference>
<dbReference type="Gene3D" id="3.60.20.10">
    <property type="entry name" value="Glutamine Phosphoribosylpyrophosphate, subunit 1, domain 1"/>
    <property type="match status" value="1"/>
</dbReference>
<keyword evidence="5" id="KW-0067">ATP-binding</keyword>
<evidence type="ECO:0000256" key="7">
    <source>
        <dbReference type="ARBA" id="ARBA00048741"/>
    </source>
</evidence>
<keyword evidence="10" id="KW-1185">Reference proteome</keyword>
<evidence type="ECO:0000256" key="6">
    <source>
        <dbReference type="ARBA" id="ARBA00022962"/>
    </source>
</evidence>
<dbReference type="SUPFAM" id="SSF52402">
    <property type="entry name" value="Adenine nucleotide alpha hydrolases-like"/>
    <property type="match status" value="1"/>
</dbReference>
<dbReference type="Gene3D" id="3.40.50.620">
    <property type="entry name" value="HUPs"/>
    <property type="match status" value="1"/>
</dbReference>
<dbReference type="Pfam" id="PF13522">
    <property type="entry name" value="GATase_6"/>
    <property type="match status" value="1"/>
</dbReference>
<comment type="pathway">
    <text evidence="1">Amino-acid biosynthesis; L-asparagine biosynthesis; L-asparagine from L-aspartate (L-Gln route): step 1/1.</text>
</comment>
<dbReference type="PROSITE" id="PS51278">
    <property type="entry name" value="GATASE_TYPE_2"/>
    <property type="match status" value="1"/>
</dbReference>
<evidence type="ECO:0000256" key="2">
    <source>
        <dbReference type="ARBA" id="ARBA00005752"/>
    </source>
</evidence>
<dbReference type="InterPro" id="IPR029055">
    <property type="entry name" value="Ntn_hydrolases_N"/>
</dbReference>
<dbReference type="CDD" id="cd01991">
    <property type="entry name" value="Asn_synthase_B_C"/>
    <property type="match status" value="1"/>
</dbReference>
<dbReference type="PANTHER" id="PTHR43284">
    <property type="entry name" value="ASPARAGINE SYNTHETASE (GLUTAMINE-HYDROLYZING)"/>
    <property type="match status" value="1"/>
</dbReference>
<evidence type="ECO:0000256" key="1">
    <source>
        <dbReference type="ARBA" id="ARBA00005187"/>
    </source>
</evidence>
<dbReference type="SUPFAM" id="SSF56235">
    <property type="entry name" value="N-terminal nucleophile aminohydrolases (Ntn hydrolases)"/>
    <property type="match status" value="1"/>
</dbReference>
<dbReference type="Pfam" id="PF00733">
    <property type="entry name" value="Asn_synthase"/>
    <property type="match status" value="1"/>
</dbReference>
<evidence type="ECO:0000259" key="8">
    <source>
        <dbReference type="PROSITE" id="PS51278"/>
    </source>
</evidence>
<dbReference type="RefSeq" id="WP_139002000.1">
    <property type="nucleotide sequence ID" value="NZ_BAABAV010000001.1"/>
</dbReference>
<comment type="catalytic activity">
    <reaction evidence="7">
        <text>L-aspartate + L-glutamine + ATP + H2O = L-asparagine + L-glutamate + AMP + diphosphate + H(+)</text>
        <dbReference type="Rhea" id="RHEA:12228"/>
        <dbReference type="ChEBI" id="CHEBI:15377"/>
        <dbReference type="ChEBI" id="CHEBI:15378"/>
        <dbReference type="ChEBI" id="CHEBI:29985"/>
        <dbReference type="ChEBI" id="CHEBI:29991"/>
        <dbReference type="ChEBI" id="CHEBI:30616"/>
        <dbReference type="ChEBI" id="CHEBI:33019"/>
        <dbReference type="ChEBI" id="CHEBI:58048"/>
        <dbReference type="ChEBI" id="CHEBI:58359"/>
        <dbReference type="ChEBI" id="CHEBI:456215"/>
        <dbReference type="EC" id="6.3.5.4"/>
    </reaction>
</comment>
<evidence type="ECO:0000256" key="4">
    <source>
        <dbReference type="ARBA" id="ARBA00022741"/>
    </source>
</evidence>
<dbReference type="InterPro" id="IPR051786">
    <property type="entry name" value="ASN_synthetase/amidase"/>
</dbReference>
<name>A0ABP8E6Y7_9FLAO</name>
<accession>A0ABP8E6Y7</accession>
<evidence type="ECO:0000256" key="3">
    <source>
        <dbReference type="ARBA" id="ARBA00012737"/>
    </source>
</evidence>
<dbReference type="Proteomes" id="UP001500027">
    <property type="component" value="Unassembled WGS sequence"/>
</dbReference>
<reference evidence="10" key="1">
    <citation type="journal article" date="2019" name="Int. J. Syst. Evol. Microbiol.">
        <title>The Global Catalogue of Microorganisms (GCM) 10K type strain sequencing project: providing services to taxonomists for standard genome sequencing and annotation.</title>
        <authorList>
            <consortium name="The Broad Institute Genomics Platform"/>
            <consortium name="The Broad Institute Genome Sequencing Center for Infectious Disease"/>
            <person name="Wu L."/>
            <person name="Ma J."/>
        </authorList>
    </citation>
    <scope>NUCLEOTIDE SEQUENCE [LARGE SCALE GENOMIC DNA]</scope>
    <source>
        <strain evidence="10">JCM 17452</strain>
    </source>
</reference>
<keyword evidence="4" id="KW-0547">Nucleotide-binding</keyword>
<dbReference type="InterPro" id="IPR006426">
    <property type="entry name" value="Asn_synth_AEB"/>
</dbReference>
<organism evidence="9 10">
    <name type="scientific">Hyunsoonleella aestuarii</name>
    <dbReference type="NCBI Taxonomy" id="912802"/>
    <lineage>
        <taxon>Bacteria</taxon>
        <taxon>Pseudomonadati</taxon>
        <taxon>Bacteroidota</taxon>
        <taxon>Flavobacteriia</taxon>
        <taxon>Flavobacteriales</taxon>
        <taxon>Flavobacteriaceae</taxon>
    </lineage>
</organism>
<evidence type="ECO:0000313" key="10">
    <source>
        <dbReference type="Proteomes" id="UP001500027"/>
    </source>
</evidence>
<evidence type="ECO:0000256" key="5">
    <source>
        <dbReference type="ARBA" id="ARBA00022840"/>
    </source>
</evidence>
<dbReference type="PIRSF" id="PIRSF001589">
    <property type="entry name" value="Asn_synthetase_glu-h"/>
    <property type="match status" value="1"/>
</dbReference>
<dbReference type="InterPro" id="IPR017932">
    <property type="entry name" value="GATase_2_dom"/>
</dbReference>
<dbReference type="EC" id="6.3.5.4" evidence="3"/>